<protein>
    <submittedName>
        <fullName evidence="1">Uncharacterized protein</fullName>
    </submittedName>
</protein>
<reference evidence="1 2" key="1">
    <citation type="submission" date="2020-07" db="EMBL/GenBank/DDBJ databases">
        <title>Complete genome sequence analysis of Acidithiobacillus ferrivorans XJFY6S-08 reveals extreme environmental adaptation to alpine acid mine drainage.</title>
        <authorList>
            <person name="Yan L."/>
            <person name="Ni Y."/>
        </authorList>
    </citation>
    <scope>NUCLEOTIDE SEQUENCE [LARGE SCALE GENOMIC DNA]</scope>
    <source>
        <strain evidence="1 2">XJFY6S-08</strain>
    </source>
</reference>
<evidence type="ECO:0000313" key="1">
    <source>
        <dbReference type="EMBL" id="QQD72526.1"/>
    </source>
</evidence>
<dbReference type="AlphaFoldDB" id="A0A7T4WDE9"/>
<name>A0A7T4WDE9_9PROT</name>
<proteinExistence type="predicted"/>
<organism evidence="1 2">
    <name type="scientific">Acidithiobacillus ferrivorans</name>
    <dbReference type="NCBI Taxonomy" id="160808"/>
    <lineage>
        <taxon>Bacteria</taxon>
        <taxon>Pseudomonadati</taxon>
        <taxon>Pseudomonadota</taxon>
        <taxon>Acidithiobacillia</taxon>
        <taxon>Acidithiobacillales</taxon>
        <taxon>Acidithiobacillaceae</taxon>
        <taxon>Acidithiobacillus</taxon>
    </lineage>
</organism>
<accession>A0A7T4WDE9</accession>
<evidence type="ECO:0000313" key="2">
    <source>
        <dbReference type="Proteomes" id="UP000595420"/>
    </source>
</evidence>
<gene>
    <name evidence="1" type="ORF">H2515_14280</name>
</gene>
<dbReference type="EMBL" id="CP059488">
    <property type="protein sequence ID" value="QQD72526.1"/>
    <property type="molecule type" value="Genomic_DNA"/>
</dbReference>
<dbReference type="Proteomes" id="UP000595420">
    <property type="component" value="Chromosome"/>
</dbReference>
<sequence>MPNVDCTFRNPNANLFPDLTDSMCGGTKRAPDMLGFALQRYAIGVHRYREREADHKRQ</sequence>